<evidence type="ECO:0000313" key="3">
    <source>
        <dbReference type="Proteomes" id="UP001244011"/>
    </source>
</evidence>
<proteinExistence type="predicted"/>
<keyword evidence="3" id="KW-1185">Reference proteome</keyword>
<dbReference type="GeneID" id="85311770"/>
<dbReference type="RefSeq" id="XP_060281300.1">
    <property type="nucleotide sequence ID" value="XM_060428583.1"/>
</dbReference>
<dbReference type="InterPro" id="IPR052523">
    <property type="entry name" value="Trichothecene_AcTrans"/>
</dbReference>
<protein>
    <submittedName>
        <fullName evidence="2">Acyl-CoA N-acyltransferase</fullName>
    </submittedName>
</protein>
<accession>A0AAJ0FF51</accession>
<dbReference type="GO" id="GO:0016747">
    <property type="term" value="F:acyltransferase activity, transferring groups other than amino-acyl groups"/>
    <property type="evidence" value="ECO:0007669"/>
    <property type="project" value="InterPro"/>
</dbReference>
<sequence>MGPWTVTSCTVSDAADLARNNMSAFWEDPTWILLWPRDFTREYVIEQCAKRMPRSLLRDRATLRHQKAVDPETGAIVGYARWILPPGRAVKATGEAEWGEAQVPDVSVDEREGFERLFRTADWNTRDDMDALDDKNHVVMNRIRSEKPYISLDYLAVHPDNKGKGVATALVESGIRAAEEMGVDIFMLAFKAGLGVYKRLGFQEVERIIQDDSKYGGKGEYGAYFLIYHVNKPE</sequence>
<dbReference type="CDD" id="cd04301">
    <property type="entry name" value="NAT_SF"/>
    <property type="match status" value="1"/>
</dbReference>
<name>A0AAJ0FF51_9PEZI</name>
<dbReference type="PROSITE" id="PS51186">
    <property type="entry name" value="GNAT"/>
    <property type="match status" value="1"/>
</dbReference>
<dbReference type="PANTHER" id="PTHR42791:SF2">
    <property type="entry name" value="N-ACETYLTRANSFERASE DOMAIN-CONTAINING PROTEIN"/>
    <property type="match status" value="1"/>
</dbReference>
<dbReference type="InterPro" id="IPR016181">
    <property type="entry name" value="Acyl_CoA_acyltransferase"/>
</dbReference>
<dbReference type="SUPFAM" id="SSF55729">
    <property type="entry name" value="Acyl-CoA N-acyltransferases (Nat)"/>
    <property type="match status" value="1"/>
</dbReference>
<gene>
    <name evidence="2" type="ORF">QBC33DRAFT_545704</name>
</gene>
<dbReference type="InterPro" id="IPR000182">
    <property type="entry name" value="GNAT_dom"/>
</dbReference>
<feature type="domain" description="N-acetyltransferase" evidence="1">
    <location>
        <begin position="85"/>
        <end position="231"/>
    </location>
</feature>
<dbReference type="PANTHER" id="PTHR42791">
    <property type="entry name" value="GNAT FAMILY ACETYLTRANSFERASE"/>
    <property type="match status" value="1"/>
</dbReference>
<evidence type="ECO:0000313" key="2">
    <source>
        <dbReference type="EMBL" id="KAK1765087.1"/>
    </source>
</evidence>
<dbReference type="Gene3D" id="3.40.630.30">
    <property type="match status" value="1"/>
</dbReference>
<dbReference type="Proteomes" id="UP001244011">
    <property type="component" value="Unassembled WGS sequence"/>
</dbReference>
<dbReference type="AlphaFoldDB" id="A0AAJ0FF51"/>
<dbReference type="EMBL" id="MU839017">
    <property type="protein sequence ID" value="KAK1765087.1"/>
    <property type="molecule type" value="Genomic_DNA"/>
</dbReference>
<comment type="caution">
    <text evidence="2">The sequence shown here is derived from an EMBL/GenBank/DDBJ whole genome shotgun (WGS) entry which is preliminary data.</text>
</comment>
<dbReference type="Pfam" id="PF13508">
    <property type="entry name" value="Acetyltransf_7"/>
    <property type="match status" value="1"/>
</dbReference>
<evidence type="ECO:0000259" key="1">
    <source>
        <dbReference type="PROSITE" id="PS51186"/>
    </source>
</evidence>
<organism evidence="2 3">
    <name type="scientific">Phialemonium atrogriseum</name>
    <dbReference type="NCBI Taxonomy" id="1093897"/>
    <lineage>
        <taxon>Eukaryota</taxon>
        <taxon>Fungi</taxon>
        <taxon>Dikarya</taxon>
        <taxon>Ascomycota</taxon>
        <taxon>Pezizomycotina</taxon>
        <taxon>Sordariomycetes</taxon>
        <taxon>Sordariomycetidae</taxon>
        <taxon>Cephalothecales</taxon>
        <taxon>Cephalothecaceae</taxon>
        <taxon>Phialemonium</taxon>
    </lineage>
</organism>
<reference evidence="2" key="1">
    <citation type="submission" date="2023-06" db="EMBL/GenBank/DDBJ databases">
        <title>Genome-scale phylogeny and comparative genomics of the fungal order Sordariales.</title>
        <authorList>
            <consortium name="Lawrence Berkeley National Laboratory"/>
            <person name="Hensen N."/>
            <person name="Bonometti L."/>
            <person name="Westerberg I."/>
            <person name="Brannstrom I.O."/>
            <person name="Guillou S."/>
            <person name="Cros-Aarteil S."/>
            <person name="Calhoun S."/>
            <person name="Haridas S."/>
            <person name="Kuo A."/>
            <person name="Mondo S."/>
            <person name="Pangilinan J."/>
            <person name="Riley R."/>
            <person name="Labutti K."/>
            <person name="Andreopoulos B."/>
            <person name="Lipzen A."/>
            <person name="Chen C."/>
            <person name="Yanf M."/>
            <person name="Daum C."/>
            <person name="Ng V."/>
            <person name="Clum A."/>
            <person name="Steindorff A."/>
            <person name="Ohm R."/>
            <person name="Martin F."/>
            <person name="Silar P."/>
            <person name="Natvig D."/>
            <person name="Lalanne C."/>
            <person name="Gautier V."/>
            <person name="Ament-Velasquez S.L."/>
            <person name="Kruys A."/>
            <person name="Hutchinson M.I."/>
            <person name="Powell A.J."/>
            <person name="Barry K."/>
            <person name="Miller A.N."/>
            <person name="Grigoriev I.V."/>
            <person name="Debuchy R."/>
            <person name="Gladieux P."/>
            <person name="Thoren M.H."/>
            <person name="Johannesson H."/>
        </authorList>
    </citation>
    <scope>NUCLEOTIDE SEQUENCE</scope>
    <source>
        <strain evidence="2">8032-3</strain>
    </source>
</reference>